<dbReference type="EMBL" id="CP137555">
    <property type="protein sequence ID" value="WOX07199.1"/>
    <property type="molecule type" value="Genomic_DNA"/>
</dbReference>
<dbReference type="RefSeq" id="WP_318955629.1">
    <property type="nucleotide sequence ID" value="NZ_CP137555.1"/>
</dbReference>
<protein>
    <submittedName>
        <fullName evidence="1">DUF484 family protein</fullName>
    </submittedName>
</protein>
<dbReference type="InterPro" id="IPR029016">
    <property type="entry name" value="GAF-like_dom_sf"/>
</dbReference>
<evidence type="ECO:0000313" key="2">
    <source>
        <dbReference type="Proteomes" id="UP001302477"/>
    </source>
</evidence>
<accession>A0AAU0N520</accession>
<dbReference type="KEGG" id="mpaf:R5R33_08705"/>
<dbReference type="PANTHER" id="PTHR38765">
    <property type="entry name" value="DUF484 DOMAIN-CONTAINING PROTEIN"/>
    <property type="match status" value="1"/>
</dbReference>
<dbReference type="Gene3D" id="3.30.450.40">
    <property type="match status" value="1"/>
</dbReference>
<dbReference type="InterPro" id="IPR007435">
    <property type="entry name" value="DUF484"/>
</dbReference>
<proteinExistence type="predicted"/>
<organism evidence="1 2">
    <name type="scientific">Microbulbifer pacificus</name>
    <dbReference type="NCBI Taxonomy" id="407164"/>
    <lineage>
        <taxon>Bacteria</taxon>
        <taxon>Pseudomonadati</taxon>
        <taxon>Pseudomonadota</taxon>
        <taxon>Gammaproteobacteria</taxon>
        <taxon>Cellvibrionales</taxon>
        <taxon>Microbulbiferaceae</taxon>
        <taxon>Microbulbifer</taxon>
    </lineage>
</organism>
<dbReference type="PANTHER" id="PTHR38765:SF1">
    <property type="entry name" value="DUF484 DOMAIN-CONTAINING PROTEIN"/>
    <property type="match status" value="1"/>
</dbReference>
<evidence type="ECO:0000313" key="1">
    <source>
        <dbReference type="EMBL" id="WOX07199.1"/>
    </source>
</evidence>
<gene>
    <name evidence="1" type="ORF">R5R33_08705</name>
</gene>
<keyword evidence="2" id="KW-1185">Reference proteome</keyword>
<reference evidence="1 2" key="1">
    <citation type="submission" date="2023-10" db="EMBL/GenBank/DDBJ databases">
        <title>Description of Microbulbifer bruguierae sp. nov., isolated from the sediments of mangrove plant Bruguiera sexangula and comparative genomic analyses of the genus Microbulbifer.</title>
        <authorList>
            <person name="Long M."/>
        </authorList>
    </citation>
    <scope>NUCLEOTIDE SEQUENCE [LARGE SCALE GENOMIC DNA]</scope>
    <source>
        <strain evidence="1 2">SPO729</strain>
    </source>
</reference>
<sequence length="253" mass="27997">MTEHSDAPLIDSAVEASLEKQQAADSENQRNKKVLARQVARYLMQNPTFFAENLDLLETIQVPRESGKTVSLMTHQTNLLRERNIEMRQRLDQLLQNARDNDQLFMHSRRLVLALLEARTVAEAGRALLQSFRDDFNVEVTALTLFGPLPGSGKQLGDVRSYSRASAETSIGSILRNGRTVCGTLRPAETSFLFGDDAERVASAAVVPLANQLGILAVGSSDPNHYRSSLGTLFLSYIGEILERLLPDMLARS</sequence>
<name>A0AAU0N520_9GAMM</name>
<dbReference type="AlphaFoldDB" id="A0AAU0N520"/>
<dbReference type="Pfam" id="PF04340">
    <property type="entry name" value="DUF484"/>
    <property type="match status" value="1"/>
</dbReference>
<dbReference type="Proteomes" id="UP001302477">
    <property type="component" value="Chromosome"/>
</dbReference>